<dbReference type="Proteomes" id="UP000095463">
    <property type="component" value="Unassembled WGS sequence"/>
</dbReference>
<evidence type="ECO:0000259" key="1">
    <source>
        <dbReference type="Pfam" id="PF13466"/>
    </source>
</evidence>
<evidence type="ECO:0000313" key="2">
    <source>
        <dbReference type="EMBL" id="OEO28964.1"/>
    </source>
</evidence>
<sequence length="96" mass="9977">MAQARSKTIALPAIVDLDALDPIRDELVDAIESGPVTVSGAAIERVATNALFMLLSAAETARRNNFAFSVSAPSEAFRLAVSRLGLGASFAAIMEG</sequence>
<accession>A0A1E5XKD1</accession>
<dbReference type="OrthoDB" id="7949742at2"/>
<keyword evidence="3" id="KW-1185">Reference proteome</keyword>
<dbReference type="EMBL" id="LAJE02000343">
    <property type="protein sequence ID" value="OEO28964.1"/>
    <property type="molecule type" value="Genomic_DNA"/>
</dbReference>
<gene>
    <name evidence="2" type="ORF">VW23_027620</name>
</gene>
<dbReference type="InterPro" id="IPR058548">
    <property type="entry name" value="MlaB-like_STAS"/>
</dbReference>
<dbReference type="Pfam" id="PF13466">
    <property type="entry name" value="STAS_2"/>
    <property type="match status" value="1"/>
</dbReference>
<reference evidence="2 3" key="1">
    <citation type="journal article" date="2015" name="Genome Announc.">
        <title>Genome Assemblies of Three Soil-Associated Devosia species: D. insulae, D. limi, and D. soli.</title>
        <authorList>
            <person name="Hassan Y.I."/>
            <person name="Lepp D."/>
            <person name="Zhou T."/>
        </authorList>
    </citation>
    <scope>NUCLEOTIDE SEQUENCE [LARGE SCALE GENOMIC DNA]</scope>
    <source>
        <strain evidence="2 3">DS-56</strain>
    </source>
</reference>
<dbReference type="SUPFAM" id="SSF52091">
    <property type="entry name" value="SpoIIaa-like"/>
    <property type="match status" value="1"/>
</dbReference>
<proteinExistence type="predicted"/>
<organism evidence="2 3">
    <name type="scientific">Devosia insulae DS-56</name>
    <dbReference type="NCBI Taxonomy" id="1116389"/>
    <lineage>
        <taxon>Bacteria</taxon>
        <taxon>Pseudomonadati</taxon>
        <taxon>Pseudomonadota</taxon>
        <taxon>Alphaproteobacteria</taxon>
        <taxon>Hyphomicrobiales</taxon>
        <taxon>Devosiaceae</taxon>
        <taxon>Devosia</taxon>
    </lineage>
</organism>
<dbReference type="AlphaFoldDB" id="A0A1E5XKD1"/>
<protein>
    <recommendedName>
        <fullName evidence="1">MlaB-like STAS domain-containing protein</fullName>
    </recommendedName>
</protein>
<evidence type="ECO:0000313" key="3">
    <source>
        <dbReference type="Proteomes" id="UP000095463"/>
    </source>
</evidence>
<dbReference type="InterPro" id="IPR036513">
    <property type="entry name" value="STAS_dom_sf"/>
</dbReference>
<comment type="caution">
    <text evidence="2">The sequence shown here is derived from an EMBL/GenBank/DDBJ whole genome shotgun (WGS) entry which is preliminary data.</text>
</comment>
<dbReference type="RefSeq" id="WP_084646391.1">
    <property type="nucleotide sequence ID" value="NZ_LAJE02000343.1"/>
</dbReference>
<name>A0A1E5XKD1_9HYPH</name>
<feature type="domain" description="MlaB-like STAS" evidence="1">
    <location>
        <begin position="9"/>
        <end position="86"/>
    </location>
</feature>